<evidence type="ECO:0000313" key="1">
    <source>
        <dbReference type="EMBL" id="EYC13541.1"/>
    </source>
</evidence>
<evidence type="ECO:0000313" key="2">
    <source>
        <dbReference type="Proteomes" id="UP000024635"/>
    </source>
</evidence>
<gene>
    <name evidence="1" type="primary">Acey_s0043.g776</name>
    <name evidence="1" type="synonym">Acey-nhr-258</name>
    <name evidence="1" type="ORF">Y032_0043g776</name>
</gene>
<dbReference type="EMBL" id="JARK01001379">
    <property type="protein sequence ID" value="EYC13541.1"/>
    <property type="molecule type" value="Genomic_DNA"/>
</dbReference>
<keyword evidence="2" id="KW-1185">Reference proteome</keyword>
<dbReference type="AlphaFoldDB" id="A0A016UF93"/>
<comment type="caution">
    <text evidence="1">The sequence shown here is derived from an EMBL/GenBank/DDBJ whole genome shotgun (WGS) entry which is preliminary data.</text>
</comment>
<accession>A0A016UF93</accession>
<organism evidence="1 2">
    <name type="scientific">Ancylostoma ceylanicum</name>
    <dbReference type="NCBI Taxonomy" id="53326"/>
    <lineage>
        <taxon>Eukaryota</taxon>
        <taxon>Metazoa</taxon>
        <taxon>Ecdysozoa</taxon>
        <taxon>Nematoda</taxon>
        <taxon>Chromadorea</taxon>
        <taxon>Rhabditida</taxon>
        <taxon>Rhabditina</taxon>
        <taxon>Rhabditomorpha</taxon>
        <taxon>Strongyloidea</taxon>
        <taxon>Ancylostomatidae</taxon>
        <taxon>Ancylostomatinae</taxon>
        <taxon>Ancylostoma</taxon>
    </lineage>
</organism>
<protein>
    <submittedName>
        <fullName evidence="1">Uncharacterized protein</fullName>
    </submittedName>
</protein>
<dbReference type="Proteomes" id="UP000024635">
    <property type="component" value="Unassembled WGS sequence"/>
</dbReference>
<name>A0A016UF93_9BILA</name>
<sequence>MTSVKRIRVGIHKVYRALPCQTTVSSFIWGIYRCRFCESTSVNSSDVSRVDEDALITRMLDSSVRQLVEKTCPQCPRFTVRSCIVYINFVLEVTGPRELRCQMRNTGLLQMVH</sequence>
<proteinExistence type="predicted"/>
<reference evidence="2" key="1">
    <citation type="journal article" date="2015" name="Nat. Genet.">
        <title>The genome and transcriptome of the zoonotic hookworm Ancylostoma ceylanicum identify infection-specific gene families.</title>
        <authorList>
            <person name="Schwarz E.M."/>
            <person name="Hu Y."/>
            <person name="Antoshechkin I."/>
            <person name="Miller M.M."/>
            <person name="Sternberg P.W."/>
            <person name="Aroian R.V."/>
        </authorList>
    </citation>
    <scope>NUCLEOTIDE SEQUENCE</scope>
    <source>
        <strain evidence="2">HY135</strain>
    </source>
</reference>